<dbReference type="EMBL" id="CM041532">
    <property type="protein sequence ID" value="KAI3375618.1"/>
    <property type="molecule type" value="Genomic_DNA"/>
</dbReference>
<reference evidence="1" key="1">
    <citation type="submission" date="2022-04" db="EMBL/GenBank/DDBJ databases">
        <title>Jade perch genome.</title>
        <authorList>
            <person name="Chao B."/>
        </authorList>
    </citation>
    <scope>NUCLEOTIDE SEQUENCE</scope>
    <source>
        <strain evidence="1">CB-2022</strain>
    </source>
</reference>
<gene>
    <name evidence="1" type="ORF">L3Q82_003930</name>
</gene>
<keyword evidence="2" id="KW-1185">Reference proteome</keyword>
<proteinExistence type="predicted"/>
<protein>
    <submittedName>
        <fullName evidence="1">Uncharacterized protein</fullName>
    </submittedName>
</protein>
<comment type="caution">
    <text evidence="1">The sequence shown here is derived from an EMBL/GenBank/DDBJ whole genome shotgun (WGS) entry which is preliminary data.</text>
</comment>
<name>A0ACB8X685_9TELE</name>
<evidence type="ECO:0000313" key="2">
    <source>
        <dbReference type="Proteomes" id="UP000831701"/>
    </source>
</evidence>
<evidence type="ECO:0000313" key="1">
    <source>
        <dbReference type="EMBL" id="KAI3375618.1"/>
    </source>
</evidence>
<sequence length="584" mass="65849">MSGDNKVNPETLWHPPVDISHLSEEEQSVVKQMLYEESNAFASDNDDIGCIPNLQKVISLKDDIPVQRSYAAIPKPLYKEVKEYIQDLLARKWIVKSKSPYAAPVVCVRKKDGTLRLCIDYRLLNRKTIPDRHPLPRIQDLIDTLGGYRWFSILDQGKAYHQGYIAEGSRHLTAFITPWGLYEWVRIPFGLSNAPAAFQRCMEEVLDSLRDECCIPYLDDVLCYATSFESHVEGLRRVLRALQHHGVKLRPAKCELFKSEVRYVGRLVSANGVRVDPSDIAAVQALRERTPNTAGDVRKLLGFLSYYRAYVQDFAKVAKPLYDLLQVKGNHATVAQPKTNKGKGGQLSSRAPIQWTQQHQAALDKLINILSSPPVLAYPNFNQPFVLHTDASAKGLGAVLLYQRQEGKLRVIAYGSRTLSAAEKNYHMHSGKLEFLALKWAVCEKFRDYLFYAPHFTVYTDNNPLTYVMSTAKLNAVGHRWVGELADFHFEIRYRPGKVNIDADTLSRIPLDIAEYVAACTEELSKETIQAVWEGSQAAKEKDVAYVAVLNLSRGSSEPPPLTPWPTINHDELGASSERGHSNK</sequence>
<organism evidence="1 2">
    <name type="scientific">Scortum barcoo</name>
    <name type="common">barcoo grunter</name>
    <dbReference type="NCBI Taxonomy" id="214431"/>
    <lineage>
        <taxon>Eukaryota</taxon>
        <taxon>Metazoa</taxon>
        <taxon>Chordata</taxon>
        <taxon>Craniata</taxon>
        <taxon>Vertebrata</taxon>
        <taxon>Euteleostomi</taxon>
        <taxon>Actinopterygii</taxon>
        <taxon>Neopterygii</taxon>
        <taxon>Teleostei</taxon>
        <taxon>Neoteleostei</taxon>
        <taxon>Acanthomorphata</taxon>
        <taxon>Eupercaria</taxon>
        <taxon>Centrarchiformes</taxon>
        <taxon>Terapontoidei</taxon>
        <taxon>Terapontidae</taxon>
        <taxon>Scortum</taxon>
    </lineage>
</organism>
<accession>A0ACB8X685</accession>
<dbReference type="Proteomes" id="UP000831701">
    <property type="component" value="Chromosome 2"/>
</dbReference>